<dbReference type="RefSeq" id="WP_134256717.1">
    <property type="nucleotide sequence ID" value="NZ_SNSF01000031.1"/>
</dbReference>
<evidence type="ECO:0000313" key="3">
    <source>
        <dbReference type="EMBL" id="TEU43177.1"/>
    </source>
</evidence>
<dbReference type="Proteomes" id="UP000298234">
    <property type="component" value="Unassembled WGS sequence"/>
</dbReference>
<evidence type="ECO:0000256" key="2">
    <source>
        <dbReference type="SAM" id="SignalP"/>
    </source>
</evidence>
<feature type="chain" id="PRO_5043522503" description="Lipoprotein" evidence="2">
    <location>
        <begin position="19"/>
        <end position="176"/>
    </location>
</feature>
<evidence type="ECO:0000256" key="1">
    <source>
        <dbReference type="SAM" id="MobiDB-lite"/>
    </source>
</evidence>
<feature type="region of interest" description="Disordered" evidence="1">
    <location>
        <begin position="120"/>
        <end position="176"/>
    </location>
</feature>
<evidence type="ECO:0000313" key="4">
    <source>
        <dbReference type="Proteomes" id="UP000298234"/>
    </source>
</evidence>
<dbReference type="AlphaFoldDB" id="A0AAX2RM72"/>
<dbReference type="EMBL" id="SNSQ01000029">
    <property type="protein sequence ID" value="TEU43177.1"/>
    <property type="molecule type" value="Genomic_DNA"/>
</dbReference>
<keyword evidence="2" id="KW-0732">Signal</keyword>
<sequence length="176" mass="18624">MKTALLACVVAGALPLTGCGMFSSPPVRPSDITVEQALASVGDGLAVFKKKLDSNNMQLGMYVETINLELDLTTDQKGDGKLSVDFSKGFQLGPQLGMEQTVDASRGSKLVITLKQAMVPSKQSQETAHGDGASHHAQTPANPHDKTQNGQGDVSEGPSKVPFHVPWKILGQDPKM</sequence>
<evidence type="ECO:0008006" key="5">
    <source>
        <dbReference type="Google" id="ProtNLM"/>
    </source>
</evidence>
<accession>A0AAX2RM72</accession>
<organism evidence="3 4">
    <name type="scientific">Burkholderia cepacia</name>
    <name type="common">Pseudomonas cepacia</name>
    <dbReference type="NCBI Taxonomy" id="292"/>
    <lineage>
        <taxon>Bacteria</taxon>
        <taxon>Pseudomonadati</taxon>
        <taxon>Pseudomonadota</taxon>
        <taxon>Betaproteobacteria</taxon>
        <taxon>Burkholderiales</taxon>
        <taxon>Burkholderiaceae</taxon>
        <taxon>Burkholderia</taxon>
        <taxon>Burkholderia cepacia complex</taxon>
    </lineage>
</organism>
<feature type="signal peptide" evidence="2">
    <location>
        <begin position="1"/>
        <end position="18"/>
    </location>
</feature>
<protein>
    <recommendedName>
        <fullName evidence="5">Lipoprotein</fullName>
    </recommendedName>
</protein>
<comment type="caution">
    <text evidence="3">The sequence shown here is derived from an EMBL/GenBank/DDBJ whole genome shotgun (WGS) entry which is preliminary data.</text>
</comment>
<gene>
    <name evidence="3" type="ORF">E3D37_23935</name>
</gene>
<proteinExistence type="predicted"/>
<name>A0AAX2RM72_BURCE</name>
<reference evidence="3 4" key="1">
    <citation type="submission" date="2019-03" db="EMBL/GenBank/DDBJ databases">
        <title>Burkholderia cepacia outbreak.</title>
        <authorList>
            <person name="Farzana R."/>
            <person name="Walsh T.R."/>
        </authorList>
    </citation>
    <scope>NUCLEOTIDE SEQUENCE [LARGE SCALE GENOMIC DNA]</scope>
    <source>
        <strain evidence="4">d13</strain>
    </source>
</reference>